<feature type="transmembrane region" description="Helical" evidence="6">
    <location>
        <begin position="151"/>
        <end position="175"/>
    </location>
</feature>
<evidence type="ECO:0000313" key="8">
    <source>
        <dbReference type="Proteomes" id="UP000515512"/>
    </source>
</evidence>
<dbReference type="Proteomes" id="UP000515512">
    <property type="component" value="Chromosome"/>
</dbReference>
<accession>A0A7D6V558</accession>
<keyword evidence="3 6" id="KW-0812">Transmembrane</keyword>
<keyword evidence="2" id="KW-1003">Cell membrane</keyword>
<dbReference type="Pfam" id="PF01810">
    <property type="entry name" value="LysE"/>
    <property type="match status" value="1"/>
</dbReference>
<feature type="transmembrane region" description="Helical" evidence="6">
    <location>
        <begin position="196"/>
        <end position="212"/>
    </location>
</feature>
<evidence type="ECO:0000256" key="1">
    <source>
        <dbReference type="ARBA" id="ARBA00004651"/>
    </source>
</evidence>
<keyword evidence="5 6" id="KW-0472">Membrane</keyword>
<evidence type="ECO:0000256" key="4">
    <source>
        <dbReference type="ARBA" id="ARBA00022989"/>
    </source>
</evidence>
<reference evidence="7 8" key="1">
    <citation type="submission" date="2020-07" db="EMBL/GenBank/DDBJ databases">
        <authorList>
            <person name="Zhuang K."/>
            <person name="Ran Y."/>
        </authorList>
    </citation>
    <scope>NUCLEOTIDE SEQUENCE [LARGE SCALE GENOMIC DNA]</scope>
    <source>
        <strain evidence="7 8">WCH-YHL-001</strain>
    </source>
</reference>
<evidence type="ECO:0000256" key="6">
    <source>
        <dbReference type="SAM" id="Phobius"/>
    </source>
</evidence>
<evidence type="ECO:0000313" key="7">
    <source>
        <dbReference type="EMBL" id="QLY27652.1"/>
    </source>
</evidence>
<protein>
    <submittedName>
        <fullName evidence="7">LysE family translocator</fullName>
    </submittedName>
</protein>
<comment type="subcellular location">
    <subcellularLocation>
        <location evidence="1">Cell membrane</location>
        <topology evidence="1">Multi-pass membrane protein</topology>
    </subcellularLocation>
</comment>
<organism evidence="7 8">
    <name type="scientific">Nocardia huaxiensis</name>
    <dbReference type="NCBI Taxonomy" id="2755382"/>
    <lineage>
        <taxon>Bacteria</taxon>
        <taxon>Bacillati</taxon>
        <taxon>Actinomycetota</taxon>
        <taxon>Actinomycetes</taxon>
        <taxon>Mycobacteriales</taxon>
        <taxon>Nocardiaceae</taxon>
        <taxon>Nocardia</taxon>
    </lineage>
</organism>
<name>A0A7D6V558_9NOCA</name>
<evidence type="ECO:0000256" key="5">
    <source>
        <dbReference type="ARBA" id="ARBA00023136"/>
    </source>
</evidence>
<dbReference type="PANTHER" id="PTHR30086">
    <property type="entry name" value="ARGININE EXPORTER PROTEIN ARGO"/>
    <property type="match status" value="1"/>
</dbReference>
<dbReference type="GO" id="GO:0015171">
    <property type="term" value="F:amino acid transmembrane transporter activity"/>
    <property type="evidence" value="ECO:0007669"/>
    <property type="project" value="TreeGrafter"/>
</dbReference>
<dbReference type="EMBL" id="CP059399">
    <property type="protein sequence ID" value="QLY27652.1"/>
    <property type="molecule type" value="Genomic_DNA"/>
</dbReference>
<evidence type="ECO:0000256" key="2">
    <source>
        <dbReference type="ARBA" id="ARBA00022475"/>
    </source>
</evidence>
<evidence type="ECO:0000256" key="3">
    <source>
        <dbReference type="ARBA" id="ARBA00022692"/>
    </source>
</evidence>
<keyword evidence="8" id="KW-1185">Reference proteome</keyword>
<dbReference type="KEGG" id="nhu:H0264_19455"/>
<sequence>MPHVVSVLPAFMLACLVLAAIPGPATALFLQRSVRDGRAAGLAAVAGNEIGVFGWTLAGGAGLSALLVANRVLSVGVHILGAAVLIWLGVQAWRGARGDDGFGAALTSVLPSGRTPGSAFRASLVSIAANPKAAVFGLTILPQFLPSEGPVLMTVVVLAAVQLVIDTAWCVGVVLAADRAGNWLRRTGIRQRIERVLAAVLVGLGIGLAAEAR</sequence>
<dbReference type="GO" id="GO:0005886">
    <property type="term" value="C:plasma membrane"/>
    <property type="evidence" value="ECO:0007669"/>
    <property type="project" value="UniProtKB-SubCell"/>
</dbReference>
<keyword evidence="4 6" id="KW-1133">Transmembrane helix</keyword>
<feature type="transmembrane region" description="Helical" evidence="6">
    <location>
        <begin position="51"/>
        <end position="68"/>
    </location>
</feature>
<dbReference type="InterPro" id="IPR001123">
    <property type="entry name" value="LeuE-type"/>
</dbReference>
<proteinExistence type="predicted"/>
<gene>
    <name evidence="7" type="ORF">H0264_19455</name>
</gene>
<dbReference type="PIRSF" id="PIRSF006324">
    <property type="entry name" value="LeuE"/>
    <property type="match status" value="1"/>
</dbReference>
<dbReference type="PANTHER" id="PTHR30086:SF20">
    <property type="entry name" value="ARGININE EXPORTER PROTEIN ARGO-RELATED"/>
    <property type="match status" value="1"/>
</dbReference>
<dbReference type="RefSeq" id="WP_181578860.1">
    <property type="nucleotide sequence ID" value="NZ_CP059399.1"/>
</dbReference>
<feature type="transmembrane region" description="Helical" evidence="6">
    <location>
        <begin position="75"/>
        <end position="93"/>
    </location>
</feature>
<dbReference type="AlphaFoldDB" id="A0A7D6V558"/>